<dbReference type="PANTHER" id="PTHR28022:SF1">
    <property type="entry name" value="GPI MANNOSYLTRANSFERASE 2 SUBUNIT PGA1"/>
    <property type="match status" value="1"/>
</dbReference>
<feature type="region of interest" description="Disordered" evidence="1">
    <location>
        <begin position="139"/>
        <end position="164"/>
    </location>
</feature>
<feature type="chain" id="PRO_5043758629" evidence="3">
    <location>
        <begin position="24"/>
        <end position="252"/>
    </location>
</feature>
<name>A0A4P7MV39_PYROR</name>
<dbReference type="AlphaFoldDB" id="A0A4P7MV39"/>
<dbReference type="GO" id="GO:0031501">
    <property type="term" value="C:mannosyltransferase complex"/>
    <property type="evidence" value="ECO:0007669"/>
    <property type="project" value="TreeGrafter"/>
</dbReference>
<reference evidence="4 5" key="1">
    <citation type="journal article" date="2019" name="Mol. Biol. Evol.">
        <title>Blast fungal genomes show frequent chromosomal changes, gene gains and losses, and effector gene turnover.</title>
        <authorList>
            <person name="Gomez Luciano L.B."/>
            <person name="Jason Tsai I."/>
            <person name="Chuma I."/>
            <person name="Tosa Y."/>
            <person name="Chen Y.H."/>
            <person name="Li J.Y."/>
            <person name="Li M.Y."/>
            <person name="Jade Lu M.Y."/>
            <person name="Nakayashiki H."/>
            <person name="Li W.H."/>
        </authorList>
    </citation>
    <scope>NUCLEOTIDE SEQUENCE [LARGE SCALE GENOMIC DNA]</scope>
    <source>
        <strain evidence="4">MZ5-1-6</strain>
    </source>
</reference>
<protein>
    <submittedName>
        <fullName evidence="4">Uncharacterized protein</fullName>
    </submittedName>
</protein>
<evidence type="ECO:0000256" key="1">
    <source>
        <dbReference type="SAM" id="MobiDB-lite"/>
    </source>
</evidence>
<dbReference type="GO" id="GO:0000030">
    <property type="term" value="F:mannosyltransferase activity"/>
    <property type="evidence" value="ECO:0007669"/>
    <property type="project" value="TreeGrafter"/>
</dbReference>
<dbReference type="VEuPathDB" id="FungiDB:M_BR32_EuGene_00081931"/>
<evidence type="ECO:0000313" key="4">
    <source>
        <dbReference type="EMBL" id="QBZ54017.1"/>
    </source>
</evidence>
<gene>
    <name evidence="4" type="ORF">PoMZ_09708</name>
</gene>
<accession>A0A4P7MV39</accession>
<organism evidence="4 5">
    <name type="scientific">Pyricularia oryzae</name>
    <name type="common">Rice blast fungus</name>
    <name type="synonym">Magnaporthe oryzae</name>
    <dbReference type="NCBI Taxonomy" id="318829"/>
    <lineage>
        <taxon>Eukaryota</taxon>
        <taxon>Fungi</taxon>
        <taxon>Dikarya</taxon>
        <taxon>Ascomycota</taxon>
        <taxon>Pezizomycotina</taxon>
        <taxon>Sordariomycetes</taxon>
        <taxon>Sordariomycetidae</taxon>
        <taxon>Magnaporthales</taxon>
        <taxon>Pyriculariaceae</taxon>
        <taxon>Pyricularia</taxon>
    </lineage>
</organism>
<feature type="transmembrane region" description="Helical" evidence="2">
    <location>
        <begin position="212"/>
        <end position="230"/>
    </location>
</feature>
<dbReference type="GO" id="GO:0005789">
    <property type="term" value="C:endoplasmic reticulum membrane"/>
    <property type="evidence" value="ECO:0007669"/>
    <property type="project" value="TreeGrafter"/>
</dbReference>
<proteinExistence type="predicted"/>
<evidence type="ECO:0000256" key="2">
    <source>
        <dbReference type="SAM" id="Phobius"/>
    </source>
</evidence>
<keyword evidence="2" id="KW-0472">Membrane</keyword>
<dbReference type="Proteomes" id="UP000294847">
    <property type="component" value="Chromosome 1"/>
</dbReference>
<evidence type="ECO:0000313" key="5">
    <source>
        <dbReference type="Proteomes" id="UP000294847"/>
    </source>
</evidence>
<evidence type="ECO:0000256" key="3">
    <source>
        <dbReference type="SAM" id="SignalP"/>
    </source>
</evidence>
<keyword evidence="2" id="KW-1133">Transmembrane helix</keyword>
<feature type="signal peptide" evidence="3">
    <location>
        <begin position="1"/>
        <end position="23"/>
    </location>
</feature>
<dbReference type="Pfam" id="PF10333">
    <property type="entry name" value="Pga1"/>
    <property type="match status" value="1"/>
</dbReference>
<dbReference type="InterPro" id="IPR019433">
    <property type="entry name" value="GPI_ManTrfase_II_coact_Pga1"/>
</dbReference>
<keyword evidence="2" id="KW-0812">Transmembrane</keyword>
<dbReference type="GO" id="GO:0006506">
    <property type="term" value="P:GPI anchor biosynthetic process"/>
    <property type="evidence" value="ECO:0007669"/>
    <property type="project" value="TreeGrafter"/>
</dbReference>
<dbReference type="EMBL" id="CP034204">
    <property type="protein sequence ID" value="QBZ54017.1"/>
    <property type="molecule type" value="Genomic_DNA"/>
</dbReference>
<sequence>MLNNSGLIGVLLTMCAFAPHVAANVEKTIFLGPETINVPHQSPTITDLGLEVLSPESAETRAIRTYLEAEFPGKDDQGPRKGKTTWLLLDNLKPGQRYEVRVCWKATQPTSFNLKTHEVPVVWDTPELISSLSEYSTTRLEKRSTQEGEEPVQPGRKATERRGEHEASVLLLEILAAADYFTDDANLMEKVEPVHVDIILDPYVFNVLPRSLIPTVLYVLVVAIVFWLVARRMAAGFREFASEKANSEKKKE</sequence>
<dbReference type="PANTHER" id="PTHR28022">
    <property type="entry name" value="GPI MANNOSYLTRANSFERASE 2 SUBUNIT PGA1"/>
    <property type="match status" value="1"/>
</dbReference>
<keyword evidence="3" id="KW-0732">Signal</keyword>